<dbReference type="RefSeq" id="WP_049845946.1">
    <property type="nucleotide sequence ID" value="NZ_JBGOOF010000001.1"/>
</dbReference>
<sequence>MTHLKIALFTLFLTLPLKAEVLTLTSLEWPPYASRSQPEQGASVAVVKAAVEAMGHELKVEFYPWERAVHLAKTQPKYAGYFPEYYFESDDLVLSDPIGTGPLGFAENTSKPVTWSSLQDLKSYKIGVVRGYINTEELDAMIASGAIQGIPVTADNVNLKKVAANRIPLAVIDKNVFNYLLQSDPEVTKAKASLQMNAKLLEEKQLYVAFGNDETGQKWKQIVDAGLKKIDVEQTMSQYFSK</sequence>
<dbReference type="EMBL" id="JBGOOS010000052">
    <property type="protein sequence ID" value="MEZ8211399.1"/>
    <property type="molecule type" value="Genomic_DNA"/>
</dbReference>
<dbReference type="PANTHER" id="PTHR38834">
    <property type="entry name" value="PERIPLASMIC SUBSTRATE BINDING PROTEIN FAMILY 3"/>
    <property type="match status" value="1"/>
</dbReference>
<dbReference type="SUPFAM" id="SSF53850">
    <property type="entry name" value="Periplasmic binding protein-like II"/>
    <property type="match status" value="1"/>
</dbReference>
<dbReference type="Proteomes" id="UP000078406">
    <property type="component" value="Unassembled WGS sequence"/>
</dbReference>
<name>A0A177Y1P3_9VIBR</name>
<dbReference type="AlphaFoldDB" id="A0A177Y1P3"/>
<keyword evidence="4" id="KW-1185">Reference proteome</keyword>
<accession>A0A177Y1P3</accession>
<evidence type="ECO:0000313" key="4">
    <source>
        <dbReference type="Proteomes" id="UP001569151"/>
    </source>
</evidence>
<dbReference type="EMBL" id="LLEI02000021">
    <property type="protein sequence ID" value="OAJ94760.1"/>
    <property type="molecule type" value="Genomic_DNA"/>
</dbReference>
<proteinExistence type="predicted"/>
<evidence type="ECO:0000313" key="1">
    <source>
        <dbReference type="EMBL" id="MEZ8211399.1"/>
    </source>
</evidence>
<comment type="caution">
    <text evidence="2">The sequence shown here is derived from an EMBL/GenBank/DDBJ whole genome shotgun (WGS) entry which is preliminary data.</text>
</comment>
<reference evidence="1 4" key="2">
    <citation type="submission" date="2024-06" db="EMBL/GenBank/DDBJ databases">
        <authorList>
            <person name="Steensen K."/>
            <person name="Seneca J."/>
            <person name="Bartlau N."/>
            <person name="Yu A.X."/>
            <person name="Polz M.F."/>
        </authorList>
    </citation>
    <scope>NUCLEOTIDE SEQUENCE [LARGE SCALE GENOMIC DNA]</scope>
    <source>
        <strain evidence="1 4">1F146</strain>
    </source>
</reference>
<organism evidence="2 3">
    <name type="scientific">Vibrio bivalvicida</name>
    <dbReference type="NCBI Taxonomy" id="1276888"/>
    <lineage>
        <taxon>Bacteria</taxon>
        <taxon>Pseudomonadati</taxon>
        <taxon>Pseudomonadota</taxon>
        <taxon>Gammaproteobacteria</taxon>
        <taxon>Vibrionales</taxon>
        <taxon>Vibrionaceae</taxon>
        <taxon>Vibrio</taxon>
        <taxon>Vibrio oreintalis group</taxon>
    </lineage>
</organism>
<protein>
    <submittedName>
        <fullName evidence="2">ABC transporter</fullName>
    </submittedName>
    <submittedName>
        <fullName evidence="1">Substrate-binding periplasmic protein</fullName>
    </submittedName>
</protein>
<evidence type="ECO:0000313" key="2">
    <source>
        <dbReference type="EMBL" id="OAJ94760.1"/>
    </source>
</evidence>
<dbReference type="Proteomes" id="UP001569151">
    <property type="component" value="Unassembled WGS sequence"/>
</dbReference>
<gene>
    <name evidence="1" type="ORF">ACED39_21780</name>
    <name evidence="2" type="ORF">APB76_05610</name>
</gene>
<reference evidence="2 3" key="1">
    <citation type="journal article" date="2016" name="Syst. Appl. Microbiol.">
        <title>Vibrio bivalvicida sp. nov., a novel larval pathogen for bivalve molluscs reared in a hatchery.</title>
        <authorList>
            <person name="Dubert J."/>
            <person name="Romalde J.L."/>
            <person name="Prado S."/>
            <person name="Barja J.L."/>
        </authorList>
    </citation>
    <scope>NUCLEOTIDE SEQUENCE [LARGE SCALE GENOMIC DNA]</scope>
    <source>
        <strain evidence="2 3">605</strain>
    </source>
</reference>
<dbReference type="PANTHER" id="PTHR38834:SF3">
    <property type="entry name" value="SOLUTE-BINDING PROTEIN FAMILY 3_N-TERMINAL DOMAIN-CONTAINING PROTEIN"/>
    <property type="match status" value="1"/>
</dbReference>
<evidence type="ECO:0000313" key="3">
    <source>
        <dbReference type="Proteomes" id="UP000078406"/>
    </source>
</evidence>
<dbReference type="Gene3D" id="3.40.190.10">
    <property type="entry name" value="Periplasmic binding protein-like II"/>
    <property type="match status" value="2"/>
</dbReference>